<dbReference type="EMBL" id="QGLR01000011">
    <property type="protein sequence ID" value="PXZ06901.1"/>
    <property type="molecule type" value="Genomic_DNA"/>
</dbReference>
<dbReference type="OrthoDB" id="2664633at2"/>
<evidence type="ECO:0000313" key="2">
    <source>
        <dbReference type="Proteomes" id="UP000247932"/>
    </source>
</evidence>
<comment type="caution">
    <text evidence="1">The sequence shown here is derived from an EMBL/GenBank/DDBJ whole genome shotgun (WGS) entry which is preliminary data.</text>
</comment>
<reference evidence="1 2" key="1">
    <citation type="submission" date="2018-05" db="EMBL/GenBank/DDBJ databases">
        <title>Reference genomes for bee gut microbiota database.</title>
        <authorList>
            <person name="Ellegaard K.M."/>
        </authorList>
    </citation>
    <scope>NUCLEOTIDE SEQUENCE [LARGE SCALE GENOMIC DNA]</scope>
    <source>
        <strain evidence="1 2">ESL0182</strain>
    </source>
</reference>
<proteinExistence type="predicted"/>
<dbReference type="RefSeq" id="WP_110433802.1">
    <property type="nucleotide sequence ID" value="NZ_QGLR01000011.1"/>
</dbReference>
<dbReference type="Proteomes" id="UP000247932">
    <property type="component" value="Unassembled WGS sequence"/>
</dbReference>
<dbReference type="AlphaFoldDB" id="A0A2V4E736"/>
<keyword evidence="2" id="KW-1185">Reference proteome</keyword>
<gene>
    <name evidence="1" type="ORF">DKK70_09580</name>
</gene>
<accession>A0A2V4E736</accession>
<organism evidence="1 2">
    <name type="scientific">Gilliamella apicola</name>
    <dbReference type="NCBI Taxonomy" id="1196095"/>
    <lineage>
        <taxon>Bacteria</taxon>
        <taxon>Pseudomonadati</taxon>
        <taxon>Pseudomonadota</taxon>
        <taxon>Gammaproteobacteria</taxon>
        <taxon>Orbales</taxon>
        <taxon>Orbaceae</taxon>
        <taxon>Gilliamella</taxon>
    </lineage>
</organism>
<sequence length="67" mass="7635">MISMIYKLEELAQMHSTRKIIQGGKDGWYKILGNDAKPFQKYQLNKQGSSLKPNVSNINILNKKGII</sequence>
<protein>
    <submittedName>
        <fullName evidence="1">Uncharacterized protein</fullName>
    </submittedName>
</protein>
<evidence type="ECO:0000313" key="1">
    <source>
        <dbReference type="EMBL" id="PXZ06901.1"/>
    </source>
</evidence>
<name>A0A2V4E736_9GAMM</name>